<evidence type="ECO:0000313" key="3">
    <source>
        <dbReference type="Proteomes" id="UP000593758"/>
    </source>
</evidence>
<evidence type="ECO:0000256" key="1">
    <source>
        <dbReference type="SAM" id="Phobius"/>
    </source>
</evidence>
<name>A0A7M1SZA7_9MICO</name>
<keyword evidence="3" id="KW-1185">Reference proteome</keyword>
<sequence>MSTTLSQTATSVRTQEDLIRSVWARRALAIGRIVIGFSFLWPFLDKTFGLGFTTPSERAWINGGTPAQGYLGNLDPSQPLAGLFQDLFLNPFGDALFMIGLLGIGVAMITGAGLRIAAVSGALLMLFMYLVALPWIGEPATNPIIDSHWHEALLLIIAAVTLAGDTWGLGKWWAGTTIVQRLPWLR</sequence>
<keyword evidence="1" id="KW-0472">Membrane</keyword>
<accession>A0A7M1SZA7</accession>
<evidence type="ECO:0000313" key="2">
    <source>
        <dbReference type="EMBL" id="QOR71973.1"/>
    </source>
</evidence>
<keyword evidence="1" id="KW-0812">Transmembrane</keyword>
<protein>
    <submittedName>
        <fullName evidence="2">DoxX family protein</fullName>
    </submittedName>
</protein>
<gene>
    <name evidence="2" type="ORF">IM660_06920</name>
</gene>
<dbReference type="Proteomes" id="UP000593758">
    <property type="component" value="Chromosome"/>
</dbReference>
<keyword evidence="1" id="KW-1133">Transmembrane helix</keyword>
<dbReference type="KEGG" id="halt:IM660_06920"/>
<proteinExistence type="predicted"/>
<feature type="transmembrane region" description="Helical" evidence="1">
    <location>
        <begin position="116"/>
        <end position="137"/>
    </location>
</feature>
<feature type="transmembrane region" description="Helical" evidence="1">
    <location>
        <begin position="152"/>
        <end position="174"/>
    </location>
</feature>
<reference evidence="2 3" key="1">
    <citation type="submission" date="2020-10" db="EMBL/GenBank/DDBJ databases">
        <title>Haloactinobacterium sp. RN3S43, a bacterium isolated from saline soil.</title>
        <authorList>
            <person name="Sun J.-Q."/>
        </authorList>
    </citation>
    <scope>NUCLEOTIDE SEQUENCE [LARGE SCALE GENOMIC DNA]</scope>
    <source>
        <strain evidence="2 3">RN3S43</strain>
    </source>
</reference>
<dbReference type="EMBL" id="CP063169">
    <property type="protein sequence ID" value="QOR71973.1"/>
    <property type="molecule type" value="Genomic_DNA"/>
</dbReference>
<dbReference type="AlphaFoldDB" id="A0A7M1SZA7"/>
<organism evidence="2 3">
    <name type="scientific">Ruania alkalisoli</name>
    <dbReference type="NCBI Taxonomy" id="2779775"/>
    <lineage>
        <taxon>Bacteria</taxon>
        <taxon>Bacillati</taxon>
        <taxon>Actinomycetota</taxon>
        <taxon>Actinomycetes</taxon>
        <taxon>Micrococcales</taxon>
        <taxon>Ruaniaceae</taxon>
        <taxon>Ruania</taxon>
    </lineage>
</organism>
<feature type="transmembrane region" description="Helical" evidence="1">
    <location>
        <begin position="87"/>
        <end position="109"/>
    </location>
</feature>
<dbReference type="RefSeq" id="WP_193498621.1">
    <property type="nucleotide sequence ID" value="NZ_CP063169.1"/>
</dbReference>
<feature type="transmembrane region" description="Helical" evidence="1">
    <location>
        <begin position="27"/>
        <end position="44"/>
    </location>
</feature>